<dbReference type="InterPro" id="IPR050130">
    <property type="entry name" value="ClpA_ClpB"/>
</dbReference>
<feature type="domain" description="AAA+ ATPase" evidence="4">
    <location>
        <begin position="93"/>
        <end position="237"/>
    </location>
</feature>
<dbReference type="Gene3D" id="1.10.8.60">
    <property type="match status" value="2"/>
</dbReference>
<dbReference type="GO" id="GO:0008233">
    <property type="term" value="F:peptidase activity"/>
    <property type="evidence" value="ECO:0007669"/>
    <property type="project" value="UniProtKB-KW"/>
</dbReference>
<evidence type="ECO:0000259" key="4">
    <source>
        <dbReference type="SMART" id="SM00382"/>
    </source>
</evidence>
<dbReference type="InterPro" id="IPR041546">
    <property type="entry name" value="ClpA/ClpB_AAA_lid"/>
</dbReference>
<sequence length="669" mass="72800">MTEIFNTQPQPCQACGLRPGTVRMVFAAGADKRAAVLCEQCAEEVKSRSPKRETALEEFGRDLTADAAKGRIDPVIGRTEEIEQTVEILARRRKNNAVLIGEAGVGKTAIAEGLALKIHRNEVPETLAETRIVALDLSGMIAGAQFRGQFEKRFKEALEEAVESEGKIVLFLDELHTVLGAGAPEGAMDAANILKPLLARGELRVIGATTLSEYRKIERDSALARRFSPVTVEEPSVDDTVEILRGLRGAYETHHGVFIDDSALVAAARLSDRYISEYHLPDKAIDLVDQAAARLRLSGGIDLRPELEKAIADEDYERAAGLKKQIDASGPLQVGEPQIAAVVATRTGIPVGELVAGELQRLNELEDDLHQRVIGQENAVEIVADTIRRARVGLSEGDRPLGSFLFLGPTGVGKTELVKALAERLFATEKALVRIDMSEFREPHTVARLIGSPPGYVGYGEGGQLTEPVRRRPYSVILLDEIEKAHPEVWNVLLQVMDDGRLTDGEGRTVDFTNAVIVMTSNLGAGKAKRGIGFTASEPAAEAARMEDAAKQAFLPEFINRIDEIVTFESLTPAHVERIAAQMVTRVGDRLFAERNVALTVDRELISQLARDGFDEAYGARPLQRHIRRTLEKALTKAILSGDINDGDHVYANADGSLTVDVHEHALAA</sequence>
<dbReference type="InterPro" id="IPR001270">
    <property type="entry name" value="ClpA/B"/>
</dbReference>
<evidence type="ECO:0000259" key="5">
    <source>
        <dbReference type="SMART" id="SM01086"/>
    </source>
</evidence>
<keyword evidence="2 6" id="KW-0067">ATP-binding</keyword>
<dbReference type="AlphaFoldDB" id="A0A9X3N425"/>
<dbReference type="GO" id="GO:0005737">
    <property type="term" value="C:cytoplasm"/>
    <property type="evidence" value="ECO:0007669"/>
    <property type="project" value="TreeGrafter"/>
</dbReference>
<keyword evidence="6" id="KW-0378">Hydrolase</keyword>
<dbReference type="EMBL" id="JAPDOD010000080">
    <property type="protein sequence ID" value="MDA0166901.1"/>
    <property type="molecule type" value="Genomic_DNA"/>
</dbReference>
<dbReference type="FunFam" id="3.40.50.300:FF:000025">
    <property type="entry name" value="ATP-dependent Clp protease subunit"/>
    <property type="match status" value="1"/>
</dbReference>
<dbReference type="Pfam" id="PF00004">
    <property type="entry name" value="AAA"/>
    <property type="match status" value="1"/>
</dbReference>
<evidence type="ECO:0000256" key="3">
    <source>
        <dbReference type="ARBA" id="ARBA00023186"/>
    </source>
</evidence>
<accession>A0A9X3N425</accession>
<dbReference type="InterPro" id="IPR027417">
    <property type="entry name" value="P-loop_NTPase"/>
</dbReference>
<dbReference type="InterPro" id="IPR018368">
    <property type="entry name" value="ClpA/B_CS1"/>
</dbReference>
<dbReference type="GO" id="GO:0005524">
    <property type="term" value="F:ATP binding"/>
    <property type="evidence" value="ECO:0007669"/>
    <property type="project" value="UniProtKB-KW"/>
</dbReference>
<gene>
    <name evidence="6" type="ORF">OM076_41955</name>
</gene>
<dbReference type="PANTHER" id="PTHR11638:SF175">
    <property type="entry name" value="ATP-DEPENDENT CLP PROTEASE, ATP-BINDING SUBUNIT CLPC"/>
    <property type="match status" value="1"/>
</dbReference>
<evidence type="ECO:0000256" key="2">
    <source>
        <dbReference type="ARBA" id="ARBA00022840"/>
    </source>
</evidence>
<dbReference type="Pfam" id="PF17871">
    <property type="entry name" value="AAA_lid_9"/>
    <property type="match status" value="1"/>
</dbReference>
<dbReference type="InterPro" id="IPR003959">
    <property type="entry name" value="ATPase_AAA_core"/>
</dbReference>
<keyword evidence="1" id="KW-0547">Nucleotide-binding</keyword>
<keyword evidence="3" id="KW-0143">Chaperone</keyword>
<dbReference type="Pfam" id="PF10431">
    <property type="entry name" value="ClpB_D2-small"/>
    <property type="match status" value="1"/>
</dbReference>
<comment type="caution">
    <text evidence="6">The sequence shown here is derived from an EMBL/GenBank/DDBJ whole genome shotgun (WGS) entry which is preliminary data.</text>
</comment>
<dbReference type="InterPro" id="IPR003593">
    <property type="entry name" value="AAA+_ATPase"/>
</dbReference>
<name>A0A9X3N425_9ACTN</name>
<evidence type="ECO:0000313" key="6">
    <source>
        <dbReference type="EMBL" id="MDA0166901.1"/>
    </source>
</evidence>
<keyword evidence="6" id="KW-0645">Protease</keyword>
<reference evidence="6" key="1">
    <citation type="submission" date="2022-10" db="EMBL/GenBank/DDBJ databases">
        <title>The WGS of Solirubrobacter ginsenosidimutans DSM 21036.</title>
        <authorList>
            <person name="Jiang Z."/>
        </authorList>
    </citation>
    <scope>NUCLEOTIDE SEQUENCE</scope>
    <source>
        <strain evidence="6">DSM 21036</strain>
    </source>
</reference>
<protein>
    <submittedName>
        <fullName evidence="6">ATP-dependent Clp protease ATP-binding subunit</fullName>
    </submittedName>
</protein>
<dbReference type="SUPFAM" id="SSF52540">
    <property type="entry name" value="P-loop containing nucleoside triphosphate hydrolases"/>
    <property type="match status" value="2"/>
</dbReference>
<dbReference type="PROSITE" id="PS00870">
    <property type="entry name" value="CLPAB_1"/>
    <property type="match status" value="1"/>
</dbReference>
<dbReference type="Gene3D" id="3.40.50.300">
    <property type="entry name" value="P-loop containing nucleotide triphosphate hydrolases"/>
    <property type="match status" value="2"/>
</dbReference>
<dbReference type="CDD" id="cd00009">
    <property type="entry name" value="AAA"/>
    <property type="match status" value="1"/>
</dbReference>
<dbReference type="PRINTS" id="PR00300">
    <property type="entry name" value="CLPPROTEASEA"/>
</dbReference>
<proteinExistence type="predicted"/>
<keyword evidence="7" id="KW-1185">Reference proteome</keyword>
<dbReference type="GO" id="GO:0006508">
    <property type="term" value="P:proteolysis"/>
    <property type="evidence" value="ECO:0007669"/>
    <property type="project" value="UniProtKB-KW"/>
</dbReference>
<feature type="domain" description="AAA+ ATPase" evidence="4">
    <location>
        <begin position="400"/>
        <end position="554"/>
    </location>
</feature>
<evidence type="ECO:0000313" key="7">
    <source>
        <dbReference type="Proteomes" id="UP001149140"/>
    </source>
</evidence>
<dbReference type="PANTHER" id="PTHR11638">
    <property type="entry name" value="ATP-DEPENDENT CLP PROTEASE"/>
    <property type="match status" value="1"/>
</dbReference>
<dbReference type="SMART" id="SM00382">
    <property type="entry name" value="AAA"/>
    <property type="match status" value="2"/>
</dbReference>
<dbReference type="Proteomes" id="UP001149140">
    <property type="component" value="Unassembled WGS sequence"/>
</dbReference>
<dbReference type="SMART" id="SM01086">
    <property type="entry name" value="ClpB_D2-small"/>
    <property type="match status" value="1"/>
</dbReference>
<feature type="domain" description="Clp ATPase C-terminal" evidence="5">
    <location>
        <begin position="571"/>
        <end position="660"/>
    </location>
</feature>
<dbReference type="CDD" id="cd19499">
    <property type="entry name" value="RecA-like_ClpB_Hsp104-like"/>
    <property type="match status" value="1"/>
</dbReference>
<dbReference type="RefSeq" id="WP_270046154.1">
    <property type="nucleotide sequence ID" value="NZ_JAPDOD010000080.1"/>
</dbReference>
<dbReference type="GO" id="GO:0016887">
    <property type="term" value="F:ATP hydrolysis activity"/>
    <property type="evidence" value="ECO:0007669"/>
    <property type="project" value="InterPro"/>
</dbReference>
<organism evidence="6 7">
    <name type="scientific">Solirubrobacter ginsenosidimutans</name>
    <dbReference type="NCBI Taxonomy" id="490573"/>
    <lineage>
        <taxon>Bacteria</taxon>
        <taxon>Bacillati</taxon>
        <taxon>Actinomycetota</taxon>
        <taxon>Thermoleophilia</taxon>
        <taxon>Solirubrobacterales</taxon>
        <taxon>Solirubrobacteraceae</taxon>
        <taxon>Solirubrobacter</taxon>
    </lineage>
</organism>
<evidence type="ECO:0000256" key="1">
    <source>
        <dbReference type="ARBA" id="ARBA00022741"/>
    </source>
</evidence>
<dbReference type="Pfam" id="PF07724">
    <property type="entry name" value="AAA_2"/>
    <property type="match status" value="1"/>
</dbReference>
<dbReference type="GO" id="GO:0034605">
    <property type="term" value="P:cellular response to heat"/>
    <property type="evidence" value="ECO:0007669"/>
    <property type="project" value="TreeGrafter"/>
</dbReference>
<dbReference type="InterPro" id="IPR019489">
    <property type="entry name" value="Clp_ATPase_C"/>
</dbReference>